<evidence type="ECO:0000313" key="12">
    <source>
        <dbReference type="Proteomes" id="UP001230978"/>
    </source>
</evidence>
<reference evidence="11 12" key="1">
    <citation type="submission" date="2023-04" db="EMBL/GenBank/DDBJ databases">
        <title>YMD61, complete Genome.</title>
        <authorList>
            <person name="Zhang J."/>
        </authorList>
    </citation>
    <scope>NUCLEOTIDE SEQUENCE [LARGE SCALE GENOMIC DNA]</scope>
    <source>
        <strain evidence="11 12">YMD61</strain>
    </source>
</reference>
<dbReference type="EC" id="2.3.2.30" evidence="7"/>
<protein>
    <recommendedName>
        <fullName evidence="8">L-ornithine N(alpha)-acyltransferase</fullName>
        <ecNumber evidence="7">2.3.2.30</ecNumber>
    </recommendedName>
</protein>
<organism evidence="11 12">
    <name type="scientific">Fuscovulum ytuae</name>
    <dbReference type="NCBI Taxonomy" id="3042299"/>
    <lineage>
        <taxon>Bacteria</taxon>
        <taxon>Pseudomonadati</taxon>
        <taxon>Pseudomonadota</taxon>
        <taxon>Alphaproteobacteria</taxon>
        <taxon>Rhodobacterales</taxon>
        <taxon>Paracoccaceae</taxon>
        <taxon>Fuscovulum</taxon>
    </lineage>
</organism>
<dbReference type="PANTHER" id="PTHR37323:SF1">
    <property type="entry name" value="L-ORNITHINE N(ALPHA)-ACYLTRANSFERASE"/>
    <property type="match status" value="1"/>
</dbReference>
<evidence type="ECO:0000256" key="6">
    <source>
        <dbReference type="ARBA" id="ARBA00038095"/>
    </source>
</evidence>
<gene>
    <name evidence="11" type="ORF">QF092_03740</name>
</gene>
<sequence length="239" mass="25677">MEFSKGRFRVRLAEGAGDLAAVQGLRHLAFRGAEGRDQDAFDAVSKHLMIEGLEDGRLVGTCRFQVFAASADPGQGYTGQFYDLSAFRAFSAPILEIGRFCMRPGGHEPDMLRLAWAALTRMVDAEGIALLFGCTSFPGTEASDFADALAALAGGHMAPLRYRPGRKAVEVVPLTPAAHDAGRALRQMPPLLRSYLAMGGWVSDHAVVDRDLGTLHVCTGVEIAAIPPSRARLLRADAR</sequence>
<evidence type="ECO:0000256" key="5">
    <source>
        <dbReference type="ARBA" id="ARBA00023315"/>
    </source>
</evidence>
<dbReference type="Gene3D" id="3.40.630.30">
    <property type="match status" value="1"/>
</dbReference>
<comment type="catalytic activity">
    <reaction evidence="10">
        <text>a (3R)-hydroxyacyl-[ACP] + L-ornithine = a lyso-ornithine lipid + holo-[ACP] + H(+)</text>
        <dbReference type="Rhea" id="RHEA:20633"/>
        <dbReference type="Rhea" id="RHEA-COMP:9685"/>
        <dbReference type="Rhea" id="RHEA-COMP:9945"/>
        <dbReference type="ChEBI" id="CHEBI:15378"/>
        <dbReference type="ChEBI" id="CHEBI:46911"/>
        <dbReference type="ChEBI" id="CHEBI:64479"/>
        <dbReference type="ChEBI" id="CHEBI:78827"/>
        <dbReference type="ChEBI" id="CHEBI:138482"/>
        <dbReference type="EC" id="2.3.2.30"/>
    </reaction>
    <physiologicalReaction direction="left-to-right" evidence="10">
        <dbReference type="Rhea" id="RHEA:20634"/>
    </physiologicalReaction>
</comment>
<dbReference type="EMBL" id="CP124535">
    <property type="protein sequence ID" value="WGV16933.1"/>
    <property type="molecule type" value="Genomic_DNA"/>
</dbReference>
<keyword evidence="12" id="KW-1185">Reference proteome</keyword>
<evidence type="ECO:0000256" key="1">
    <source>
        <dbReference type="ARBA" id="ARBA00005189"/>
    </source>
</evidence>
<dbReference type="Proteomes" id="UP001230978">
    <property type="component" value="Chromosome"/>
</dbReference>
<evidence type="ECO:0000256" key="10">
    <source>
        <dbReference type="ARBA" id="ARBA00047785"/>
    </source>
</evidence>
<dbReference type="Pfam" id="PF13444">
    <property type="entry name" value="Acetyltransf_5"/>
    <property type="match status" value="1"/>
</dbReference>
<keyword evidence="5 11" id="KW-0012">Acyltransferase</keyword>
<keyword evidence="2" id="KW-0444">Lipid biosynthesis</keyword>
<evidence type="ECO:0000256" key="4">
    <source>
        <dbReference type="ARBA" id="ARBA00023098"/>
    </source>
</evidence>
<evidence type="ECO:0000256" key="2">
    <source>
        <dbReference type="ARBA" id="ARBA00022516"/>
    </source>
</evidence>
<dbReference type="InterPro" id="IPR016181">
    <property type="entry name" value="Acyl_CoA_acyltransferase"/>
</dbReference>
<dbReference type="GO" id="GO:0016746">
    <property type="term" value="F:acyltransferase activity"/>
    <property type="evidence" value="ECO:0007669"/>
    <property type="project" value="UniProtKB-KW"/>
</dbReference>
<evidence type="ECO:0000256" key="8">
    <source>
        <dbReference type="ARBA" id="ARBA00039866"/>
    </source>
</evidence>
<evidence type="ECO:0000256" key="3">
    <source>
        <dbReference type="ARBA" id="ARBA00022679"/>
    </source>
</evidence>
<comment type="function">
    <text evidence="9">Catalyzes the first step in the biosynthesis of ornithine lipids, which are phosphorus-free membrane lipids. Catalyzes the 3-hydroxyacyl-acyl carrier protein-dependent acylation of ornithine to form lyso-ornithine lipid (LOL).</text>
</comment>
<dbReference type="PANTHER" id="PTHR37323">
    <property type="entry name" value="GCN5-RELATED N-ACETYLTRANSFERASE"/>
    <property type="match status" value="1"/>
</dbReference>
<dbReference type="InterPro" id="IPR052351">
    <property type="entry name" value="Ornithine_N-alpha-AT"/>
</dbReference>
<accession>A0ABY8Q7U8</accession>
<keyword evidence="4" id="KW-0443">Lipid metabolism</keyword>
<evidence type="ECO:0000313" key="11">
    <source>
        <dbReference type="EMBL" id="WGV16933.1"/>
    </source>
</evidence>
<evidence type="ECO:0000256" key="9">
    <source>
        <dbReference type="ARBA" id="ARBA00045724"/>
    </source>
</evidence>
<comment type="pathway">
    <text evidence="1">Lipid metabolism.</text>
</comment>
<name>A0ABY8Q7U8_9RHOB</name>
<keyword evidence="3 11" id="KW-0808">Transferase</keyword>
<evidence type="ECO:0000256" key="7">
    <source>
        <dbReference type="ARBA" id="ARBA00039058"/>
    </source>
</evidence>
<proteinExistence type="inferred from homology"/>
<dbReference type="SUPFAM" id="SSF55729">
    <property type="entry name" value="Acyl-CoA N-acyltransferases (Nat)"/>
    <property type="match status" value="1"/>
</dbReference>
<comment type="similarity">
    <text evidence="6">Belongs to the acetyltransferase family. OlsB subfamily.</text>
</comment>